<dbReference type="SUPFAM" id="SSF52980">
    <property type="entry name" value="Restriction endonuclease-like"/>
    <property type="match status" value="1"/>
</dbReference>
<dbReference type="InterPro" id="IPR012296">
    <property type="entry name" value="Nuclease_put_TT1808"/>
</dbReference>
<name>A0A6J4UGK3_9BACT</name>
<dbReference type="InterPro" id="IPR011335">
    <property type="entry name" value="Restrct_endonuc-II-like"/>
</dbReference>
<accession>A0A6J4UGK3</accession>
<protein>
    <recommendedName>
        <fullName evidence="1">Putative restriction endonuclease domain-containing protein</fullName>
    </recommendedName>
</protein>
<evidence type="ECO:0000259" key="1">
    <source>
        <dbReference type="Pfam" id="PF05685"/>
    </source>
</evidence>
<dbReference type="EMBL" id="CADCWN010000015">
    <property type="protein sequence ID" value="CAA9550147.1"/>
    <property type="molecule type" value="Genomic_DNA"/>
</dbReference>
<proteinExistence type="predicted"/>
<reference evidence="2" key="1">
    <citation type="submission" date="2020-02" db="EMBL/GenBank/DDBJ databases">
        <authorList>
            <person name="Meier V. D."/>
        </authorList>
    </citation>
    <scope>NUCLEOTIDE SEQUENCE</scope>
    <source>
        <strain evidence="2">AVDCRST_MAG18</strain>
    </source>
</reference>
<sequence>MIVKTPLFTYDDLAQLPDDGKRYELADGELIVSPAPATYHQRVSARFGNLLFRAEDAGWGRMFAAPTDVHFGRYQVVQPDLLFISNDRLEIIEPQYIAGGPDLVIEILSPRTRDHDLGWKKTLYAREGVRFYWVADPIAKTVQPLTLGARGYDEAPPLRAGDTLVCPLFPDITADVAHLFP</sequence>
<dbReference type="PANTHER" id="PTHR34107:SF4">
    <property type="entry name" value="SLL1222 PROTEIN"/>
    <property type="match status" value="1"/>
</dbReference>
<dbReference type="CDD" id="cd06260">
    <property type="entry name" value="DUF820-like"/>
    <property type="match status" value="1"/>
</dbReference>
<evidence type="ECO:0000313" key="2">
    <source>
        <dbReference type="EMBL" id="CAA9550147.1"/>
    </source>
</evidence>
<organism evidence="2">
    <name type="scientific">uncultured Thermomicrobiales bacterium</name>
    <dbReference type="NCBI Taxonomy" id="1645740"/>
    <lineage>
        <taxon>Bacteria</taxon>
        <taxon>Pseudomonadati</taxon>
        <taxon>Thermomicrobiota</taxon>
        <taxon>Thermomicrobia</taxon>
        <taxon>Thermomicrobiales</taxon>
        <taxon>environmental samples</taxon>
    </lineage>
</organism>
<dbReference type="InterPro" id="IPR008538">
    <property type="entry name" value="Uma2"/>
</dbReference>
<dbReference type="Gene3D" id="3.90.1570.10">
    <property type="entry name" value="tt1808, chain A"/>
    <property type="match status" value="1"/>
</dbReference>
<feature type="domain" description="Putative restriction endonuclease" evidence="1">
    <location>
        <begin position="11"/>
        <end position="176"/>
    </location>
</feature>
<dbReference type="AlphaFoldDB" id="A0A6J4UGK3"/>
<dbReference type="Pfam" id="PF05685">
    <property type="entry name" value="Uma2"/>
    <property type="match status" value="1"/>
</dbReference>
<dbReference type="PANTHER" id="PTHR34107">
    <property type="entry name" value="SLL0198 PROTEIN-RELATED"/>
    <property type="match status" value="1"/>
</dbReference>
<gene>
    <name evidence="2" type="ORF">AVDCRST_MAG18-250</name>
</gene>